<dbReference type="GeneID" id="19148999"/>
<organism evidence="2 3">
    <name type="scientific">Cochliobolus carbonum (strain 26-R-13)</name>
    <name type="common">Maize leaf spot fungus</name>
    <name type="synonym">Bipolaris zeicola</name>
    <dbReference type="NCBI Taxonomy" id="930089"/>
    <lineage>
        <taxon>Eukaryota</taxon>
        <taxon>Fungi</taxon>
        <taxon>Dikarya</taxon>
        <taxon>Ascomycota</taxon>
        <taxon>Pezizomycotina</taxon>
        <taxon>Dothideomycetes</taxon>
        <taxon>Pleosporomycetidae</taxon>
        <taxon>Pleosporales</taxon>
        <taxon>Pleosporineae</taxon>
        <taxon>Pleosporaceae</taxon>
        <taxon>Bipolaris</taxon>
    </lineage>
</organism>
<feature type="region of interest" description="Disordered" evidence="1">
    <location>
        <begin position="1"/>
        <end position="28"/>
    </location>
</feature>
<dbReference type="OrthoDB" id="10355822at2759"/>
<evidence type="ECO:0000256" key="1">
    <source>
        <dbReference type="SAM" id="MobiDB-lite"/>
    </source>
</evidence>
<dbReference type="Proteomes" id="UP000053841">
    <property type="component" value="Unassembled WGS sequence"/>
</dbReference>
<name>W6YGF1_COCC2</name>
<evidence type="ECO:0000313" key="3">
    <source>
        <dbReference type="Proteomes" id="UP000053841"/>
    </source>
</evidence>
<dbReference type="EMBL" id="KI964705">
    <property type="protein sequence ID" value="EUC30326.1"/>
    <property type="molecule type" value="Genomic_DNA"/>
</dbReference>
<accession>W6YGF1</accession>
<dbReference type="RefSeq" id="XP_007715367.1">
    <property type="nucleotide sequence ID" value="XM_007717177.1"/>
</dbReference>
<dbReference type="KEGG" id="bze:COCCADRAFT_39429"/>
<evidence type="ECO:0000313" key="2">
    <source>
        <dbReference type="EMBL" id="EUC30326.1"/>
    </source>
</evidence>
<protein>
    <submittedName>
        <fullName evidence="2">Uncharacterized protein</fullName>
    </submittedName>
</protein>
<reference evidence="2 3" key="1">
    <citation type="journal article" date="2013" name="PLoS Genet.">
        <title>Comparative genome structure, secondary metabolite, and effector coding capacity across Cochliobolus pathogens.</title>
        <authorList>
            <person name="Condon B.J."/>
            <person name="Leng Y."/>
            <person name="Wu D."/>
            <person name="Bushley K.E."/>
            <person name="Ohm R.A."/>
            <person name="Otillar R."/>
            <person name="Martin J."/>
            <person name="Schackwitz W."/>
            <person name="Grimwood J."/>
            <person name="MohdZainudin N."/>
            <person name="Xue C."/>
            <person name="Wang R."/>
            <person name="Manning V.A."/>
            <person name="Dhillon B."/>
            <person name="Tu Z.J."/>
            <person name="Steffenson B.J."/>
            <person name="Salamov A."/>
            <person name="Sun H."/>
            <person name="Lowry S."/>
            <person name="LaButti K."/>
            <person name="Han J."/>
            <person name="Copeland A."/>
            <person name="Lindquist E."/>
            <person name="Barry K."/>
            <person name="Schmutz J."/>
            <person name="Baker S.E."/>
            <person name="Ciuffetti L.M."/>
            <person name="Grigoriev I.V."/>
            <person name="Zhong S."/>
            <person name="Turgeon B.G."/>
        </authorList>
    </citation>
    <scope>NUCLEOTIDE SEQUENCE [LARGE SCALE GENOMIC DNA]</scope>
    <source>
        <strain evidence="2 3">26-R-13</strain>
    </source>
</reference>
<gene>
    <name evidence="2" type="ORF">COCCADRAFT_39429</name>
</gene>
<keyword evidence="3" id="KW-1185">Reference proteome</keyword>
<proteinExistence type="predicted"/>
<dbReference type="AlphaFoldDB" id="W6YGF1"/>
<sequence length="102" mass="11200">MPRDGPVLTAEHVEGGKKGRKVRDSQSVALTNSSASGMLDFGTPLTFNRMSQAGTLRAVHEQMKLSYYKMKPWLLMGNFPEKLPAICLVSIEGKEKEAYGAL</sequence>
<dbReference type="HOGENOM" id="CLU_2276993_0_0_1"/>